<reference evidence="2" key="1">
    <citation type="submission" date="2021-03" db="EMBL/GenBank/DDBJ databases">
        <title>Plesiomonas shigelloides zfcc0051, isolated from zebrafish feces.</title>
        <authorList>
            <person name="Vanderhoek Z."/>
            <person name="Gaulke C."/>
        </authorList>
    </citation>
    <scope>NUCLEOTIDE SEQUENCE</scope>
    <source>
        <strain evidence="2">Zfcc0051</strain>
    </source>
</reference>
<dbReference type="KEGG" id="pshi:SAMEA2665130_2070"/>
<evidence type="ECO:0000313" key="2">
    <source>
        <dbReference type="EMBL" id="MBO1107022.1"/>
    </source>
</evidence>
<feature type="transmembrane region" description="Helical" evidence="1">
    <location>
        <begin position="90"/>
        <end position="109"/>
    </location>
</feature>
<dbReference type="Proteomes" id="UP000664658">
    <property type="component" value="Unassembled WGS sequence"/>
</dbReference>
<dbReference type="RefSeq" id="WP_039045629.1">
    <property type="nucleotide sequence ID" value="NZ_CP076371.1"/>
</dbReference>
<keyword evidence="1" id="KW-0812">Transmembrane</keyword>
<feature type="transmembrane region" description="Helical" evidence="1">
    <location>
        <begin position="190"/>
        <end position="208"/>
    </location>
</feature>
<feature type="transmembrane region" description="Helical" evidence="1">
    <location>
        <begin position="66"/>
        <end position="84"/>
    </location>
</feature>
<keyword evidence="1" id="KW-1133">Transmembrane helix</keyword>
<accession>A0A8I2B4K8</accession>
<proteinExistence type="predicted"/>
<dbReference type="EMBL" id="JAFNAA010000002">
    <property type="protein sequence ID" value="MBO1107022.1"/>
    <property type="molecule type" value="Genomic_DNA"/>
</dbReference>
<feature type="transmembrane region" description="Helical" evidence="1">
    <location>
        <begin position="147"/>
        <end position="178"/>
    </location>
</feature>
<gene>
    <name evidence="2" type="ORF">J2R62_02080</name>
</gene>
<organism evidence="2 3">
    <name type="scientific">Plesiomonas shigelloides</name>
    <name type="common">Aeromonas shigelloides</name>
    <dbReference type="NCBI Taxonomy" id="703"/>
    <lineage>
        <taxon>Bacteria</taxon>
        <taxon>Pseudomonadati</taxon>
        <taxon>Pseudomonadota</taxon>
        <taxon>Gammaproteobacteria</taxon>
        <taxon>Enterobacterales</taxon>
        <taxon>Enterobacteriaceae</taxon>
        <taxon>Plesiomonas</taxon>
    </lineage>
</organism>
<protein>
    <submittedName>
        <fullName evidence="2">Uncharacterized protein</fullName>
    </submittedName>
</protein>
<comment type="caution">
    <text evidence="2">The sequence shown here is derived from an EMBL/GenBank/DDBJ whole genome shotgun (WGS) entry which is preliminary data.</text>
</comment>
<name>A0A8I2B4K8_PLESH</name>
<feature type="transmembrane region" description="Helical" evidence="1">
    <location>
        <begin position="30"/>
        <end position="59"/>
    </location>
</feature>
<sequence>MRGIILSLVALALAVICVMAGTHSVTEFNPVLAILLVVWLLPQAGLRGGLLVAVITLFAGTLAEQPISLTAATLMAYPMLAVLFSRHAPLSLKFGLFIPWVAMPSAIMALQNAGGIPGSPWVTLCQFLAVAAVWLICRGWRAPAGNFMALLVVAIPFSLWLPMQTLAVLSLIGLIAAVQMLQKGHYAVHLYRLGWLLPTLPFAVLALYPVEQISLPILMMWLVLLLVELMGESLLEENEQENNI</sequence>
<keyword evidence="1" id="KW-0472">Membrane</keyword>
<evidence type="ECO:0000256" key="1">
    <source>
        <dbReference type="SAM" id="Phobius"/>
    </source>
</evidence>
<feature type="transmembrane region" description="Helical" evidence="1">
    <location>
        <begin position="121"/>
        <end position="141"/>
    </location>
</feature>
<dbReference type="AlphaFoldDB" id="A0A8I2B4K8"/>
<evidence type="ECO:0000313" key="3">
    <source>
        <dbReference type="Proteomes" id="UP000664658"/>
    </source>
</evidence>